<feature type="compositionally biased region" description="Polar residues" evidence="5">
    <location>
        <begin position="255"/>
        <end position="271"/>
    </location>
</feature>
<feature type="compositionally biased region" description="Basic residues" evidence="5">
    <location>
        <begin position="163"/>
        <end position="177"/>
    </location>
</feature>
<dbReference type="InterPro" id="IPR007527">
    <property type="entry name" value="Znf_SWIM"/>
</dbReference>
<feature type="compositionally biased region" description="Basic and acidic residues" evidence="5">
    <location>
        <begin position="178"/>
        <end position="190"/>
    </location>
</feature>
<keyword evidence="8" id="KW-1185">Reference proteome</keyword>
<feature type="compositionally biased region" description="Basic residues" evidence="5">
    <location>
        <begin position="191"/>
        <end position="200"/>
    </location>
</feature>
<dbReference type="Proteomes" id="UP001374535">
    <property type="component" value="Chromosome 2"/>
</dbReference>
<dbReference type="GO" id="GO:0008270">
    <property type="term" value="F:zinc ion binding"/>
    <property type="evidence" value="ECO:0007669"/>
    <property type="project" value="UniProtKB-KW"/>
</dbReference>
<evidence type="ECO:0000256" key="2">
    <source>
        <dbReference type="ARBA" id="ARBA00022771"/>
    </source>
</evidence>
<accession>A0AAQ3P0C8</accession>
<gene>
    <name evidence="7" type="ORF">V8G54_005589</name>
</gene>
<proteinExistence type="predicted"/>
<dbReference type="PANTHER" id="PTHR31973">
    <property type="entry name" value="POLYPROTEIN, PUTATIVE-RELATED"/>
    <property type="match status" value="1"/>
</dbReference>
<keyword evidence="2 4" id="KW-0863">Zinc-finger</keyword>
<reference evidence="7 8" key="1">
    <citation type="journal article" date="2023" name="Life. Sci Alliance">
        <title>Evolutionary insights into 3D genome organization and epigenetic landscape of Vigna mungo.</title>
        <authorList>
            <person name="Junaid A."/>
            <person name="Singh B."/>
            <person name="Bhatia S."/>
        </authorList>
    </citation>
    <scope>NUCLEOTIDE SEQUENCE [LARGE SCALE GENOMIC DNA]</scope>
    <source>
        <strain evidence="7">Urdbean</strain>
    </source>
</reference>
<feature type="region of interest" description="Disordered" evidence="5">
    <location>
        <begin position="163"/>
        <end position="271"/>
    </location>
</feature>
<evidence type="ECO:0000256" key="1">
    <source>
        <dbReference type="ARBA" id="ARBA00022723"/>
    </source>
</evidence>
<dbReference type="SMART" id="SM00575">
    <property type="entry name" value="ZnF_PMZ"/>
    <property type="match status" value="1"/>
</dbReference>
<keyword evidence="3" id="KW-0862">Zinc</keyword>
<organism evidence="7 8">
    <name type="scientific">Vigna mungo</name>
    <name type="common">Black gram</name>
    <name type="synonym">Phaseolus mungo</name>
    <dbReference type="NCBI Taxonomy" id="3915"/>
    <lineage>
        <taxon>Eukaryota</taxon>
        <taxon>Viridiplantae</taxon>
        <taxon>Streptophyta</taxon>
        <taxon>Embryophyta</taxon>
        <taxon>Tracheophyta</taxon>
        <taxon>Spermatophyta</taxon>
        <taxon>Magnoliopsida</taxon>
        <taxon>eudicotyledons</taxon>
        <taxon>Gunneridae</taxon>
        <taxon>Pentapetalae</taxon>
        <taxon>rosids</taxon>
        <taxon>fabids</taxon>
        <taxon>Fabales</taxon>
        <taxon>Fabaceae</taxon>
        <taxon>Papilionoideae</taxon>
        <taxon>50 kb inversion clade</taxon>
        <taxon>NPAAA clade</taxon>
        <taxon>indigoferoid/millettioid clade</taxon>
        <taxon>Phaseoleae</taxon>
        <taxon>Vigna</taxon>
    </lineage>
</organism>
<feature type="compositionally biased region" description="Polar residues" evidence="5">
    <location>
        <begin position="211"/>
        <end position="241"/>
    </location>
</feature>
<dbReference type="InterPro" id="IPR006564">
    <property type="entry name" value="Znf_PMZ"/>
</dbReference>
<dbReference type="PANTHER" id="PTHR31973:SF197">
    <property type="entry name" value="SWIM-TYPE DOMAIN-CONTAINING PROTEIN"/>
    <property type="match status" value="1"/>
</dbReference>
<dbReference type="AlphaFoldDB" id="A0AAQ3P0C8"/>
<dbReference type="Pfam" id="PF04434">
    <property type="entry name" value="SWIM"/>
    <property type="match status" value="1"/>
</dbReference>
<sequence length="271" mass="30365">MDDDIHAYLEGNVEVEVERLSFECSDSDNISNVNVEGGNNRGLSDVEWESEELISGAESDEDHTDVEGYGRNKLFEVRHMFNNGEKFVVNIDDSTCTCRTWMLTGIPCCHSLAAMKFLNIDGEQYIDSCYMKSTYLETYSSIIYPINGANMWNITPYPDVSPPHKRILHGRPKRKRRLEQWEMRKDESRMKKSGLRKRCGICRQEGHNRSRCPSATQPGPVHQTQPQASATPSTQQSEIAHQTQSQASASPSTQDSVGPSTQASVGPSTQA</sequence>
<evidence type="ECO:0000256" key="5">
    <source>
        <dbReference type="SAM" id="MobiDB-lite"/>
    </source>
</evidence>
<evidence type="ECO:0000313" key="7">
    <source>
        <dbReference type="EMBL" id="WVZ18267.1"/>
    </source>
</evidence>
<name>A0AAQ3P0C8_VIGMU</name>
<feature type="domain" description="SWIM-type" evidence="6">
    <location>
        <begin position="87"/>
        <end position="119"/>
    </location>
</feature>
<dbReference type="EMBL" id="CP144699">
    <property type="protein sequence ID" value="WVZ18267.1"/>
    <property type="molecule type" value="Genomic_DNA"/>
</dbReference>
<keyword evidence="1" id="KW-0479">Metal-binding</keyword>
<evidence type="ECO:0000259" key="6">
    <source>
        <dbReference type="PROSITE" id="PS50966"/>
    </source>
</evidence>
<protein>
    <recommendedName>
        <fullName evidence="6">SWIM-type domain-containing protein</fullName>
    </recommendedName>
</protein>
<dbReference type="PROSITE" id="PS50966">
    <property type="entry name" value="ZF_SWIM"/>
    <property type="match status" value="1"/>
</dbReference>
<feature type="compositionally biased region" description="Low complexity" evidence="5">
    <location>
        <begin position="242"/>
        <end position="254"/>
    </location>
</feature>
<evidence type="ECO:0000256" key="4">
    <source>
        <dbReference type="PROSITE-ProRule" id="PRU00325"/>
    </source>
</evidence>
<evidence type="ECO:0000256" key="3">
    <source>
        <dbReference type="ARBA" id="ARBA00022833"/>
    </source>
</evidence>
<evidence type="ECO:0000313" key="8">
    <source>
        <dbReference type="Proteomes" id="UP001374535"/>
    </source>
</evidence>